<keyword evidence="3" id="KW-1185">Reference proteome</keyword>
<proteinExistence type="predicted"/>
<dbReference type="InterPro" id="IPR010499">
    <property type="entry name" value="AraC_E-bd"/>
</dbReference>
<accession>A0A1V4SI33</accession>
<dbReference type="EMBL" id="MZGX01000023">
    <property type="protein sequence ID" value="OPX42901.1"/>
    <property type="molecule type" value="Genomic_DNA"/>
</dbReference>
<dbReference type="SMART" id="SM00871">
    <property type="entry name" value="AraC_E_bind"/>
    <property type="match status" value="1"/>
</dbReference>
<gene>
    <name evidence="2" type="primary">sbmC</name>
    <name evidence="2" type="ORF">CLHUN_32250</name>
</gene>
<organism evidence="2 3">
    <name type="scientific">Ruminiclostridium hungatei</name>
    <name type="common">Clostridium hungatei</name>
    <dbReference type="NCBI Taxonomy" id="48256"/>
    <lineage>
        <taxon>Bacteria</taxon>
        <taxon>Bacillati</taxon>
        <taxon>Bacillota</taxon>
        <taxon>Clostridia</taxon>
        <taxon>Eubacteriales</taxon>
        <taxon>Oscillospiraceae</taxon>
        <taxon>Ruminiclostridium</taxon>
    </lineage>
</organism>
<reference evidence="2 3" key="1">
    <citation type="submission" date="2017-03" db="EMBL/GenBank/DDBJ databases">
        <title>Genome sequence of Clostridium hungatei DSM 14427.</title>
        <authorList>
            <person name="Poehlein A."/>
            <person name="Daniel R."/>
        </authorList>
    </citation>
    <scope>NUCLEOTIDE SEQUENCE [LARGE SCALE GENOMIC DNA]</scope>
    <source>
        <strain evidence="2 3">DSM 14427</strain>
    </source>
</reference>
<comment type="caution">
    <text evidence="2">The sequence shown here is derived from an EMBL/GenBank/DDBJ whole genome shotgun (WGS) entry which is preliminary data.</text>
</comment>
<dbReference type="PANTHER" id="PTHR40055">
    <property type="entry name" value="TRANSCRIPTIONAL REGULATOR YGIV-RELATED"/>
    <property type="match status" value="1"/>
</dbReference>
<dbReference type="SUPFAM" id="SSF55136">
    <property type="entry name" value="Probable bacterial effector-binding domain"/>
    <property type="match status" value="1"/>
</dbReference>
<dbReference type="Proteomes" id="UP000191554">
    <property type="component" value="Unassembled WGS sequence"/>
</dbReference>
<dbReference type="PANTHER" id="PTHR40055:SF1">
    <property type="entry name" value="TRANSCRIPTIONAL REGULATOR YGIV-RELATED"/>
    <property type="match status" value="1"/>
</dbReference>
<protein>
    <submittedName>
        <fullName evidence="2">DNA gyrase inhibitor</fullName>
    </submittedName>
</protein>
<dbReference type="RefSeq" id="WP_080065662.1">
    <property type="nucleotide sequence ID" value="NZ_MZGX01000023.1"/>
</dbReference>
<dbReference type="InterPro" id="IPR011256">
    <property type="entry name" value="Reg_factor_effector_dom_sf"/>
</dbReference>
<dbReference type="STRING" id="48256.CLHUN_32250"/>
<evidence type="ECO:0000313" key="2">
    <source>
        <dbReference type="EMBL" id="OPX42901.1"/>
    </source>
</evidence>
<dbReference type="InterPro" id="IPR029442">
    <property type="entry name" value="GyrI-like"/>
</dbReference>
<evidence type="ECO:0000313" key="3">
    <source>
        <dbReference type="Proteomes" id="UP000191554"/>
    </source>
</evidence>
<dbReference type="Gene3D" id="3.20.80.10">
    <property type="entry name" value="Regulatory factor, effector binding domain"/>
    <property type="match status" value="1"/>
</dbReference>
<dbReference type="Pfam" id="PF06445">
    <property type="entry name" value="GyrI-like"/>
    <property type="match status" value="1"/>
</dbReference>
<sequence length="154" mass="17269">MDITIERLPSYGIAYMRKTGPYGAGNVQVMEELKAFARDNRLLDDKSVILGIPQDNPETTRPENCRYDACLVLPEDCENRRISGGGVSRGNIHGGKYAVFRIPHTAQAVQEAWSSIFPELLAKGYGFDASRPVMERYAARLVNKHFCELCVPIY</sequence>
<dbReference type="OrthoDB" id="5337216at2"/>
<evidence type="ECO:0000259" key="1">
    <source>
        <dbReference type="SMART" id="SM00871"/>
    </source>
</evidence>
<dbReference type="AlphaFoldDB" id="A0A1V4SI33"/>
<name>A0A1V4SI33_RUMHU</name>
<feature type="domain" description="AraC effector-binding" evidence="1">
    <location>
        <begin position="1"/>
        <end position="154"/>
    </location>
</feature>
<dbReference type="InterPro" id="IPR050908">
    <property type="entry name" value="SmbC-like"/>
</dbReference>